<evidence type="ECO:0000259" key="1">
    <source>
        <dbReference type="Pfam" id="PF00076"/>
    </source>
</evidence>
<dbReference type="Gene3D" id="3.30.70.330">
    <property type="match status" value="1"/>
</dbReference>
<protein>
    <recommendedName>
        <fullName evidence="1">RRM domain-containing protein</fullName>
    </recommendedName>
</protein>
<name>A0ABD2K2Q9_HETSC</name>
<reference evidence="2 3" key="1">
    <citation type="submission" date="2024-10" db="EMBL/GenBank/DDBJ databases">
        <authorList>
            <person name="Kim D."/>
        </authorList>
    </citation>
    <scope>NUCLEOTIDE SEQUENCE [LARGE SCALE GENOMIC DNA]</scope>
    <source>
        <strain evidence="2">Taebaek</strain>
    </source>
</reference>
<dbReference type="InterPro" id="IPR000504">
    <property type="entry name" value="RRM_dom"/>
</dbReference>
<evidence type="ECO:0000313" key="3">
    <source>
        <dbReference type="Proteomes" id="UP001620645"/>
    </source>
</evidence>
<dbReference type="Proteomes" id="UP001620645">
    <property type="component" value="Unassembled WGS sequence"/>
</dbReference>
<comment type="caution">
    <text evidence="2">The sequence shown here is derived from an EMBL/GenBank/DDBJ whole genome shotgun (WGS) entry which is preliminary data.</text>
</comment>
<dbReference type="InterPro" id="IPR012677">
    <property type="entry name" value="Nucleotide-bd_a/b_plait_sf"/>
</dbReference>
<gene>
    <name evidence="2" type="ORF">niasHS_002868</name>
</gene>
<keyword evidence="3" id="KW-1185">Reference proteome</keyword>
<organism evidence="2 3">
    <name type="scientific">Heterodera schachtii</name>
    <name type="common">Sugarbeet cyst nematode worm</name>
    <name type="synonym">Tylenchus schachtii</name>
    <dbReference type="NCBI Taxonomy" id="97005"/>
    <lineage>
        <taxon>Eukaryota</taxon>
        <taxon>Metazoa</taxon>
        <taxon>Ecdysozoa</taxon>
        <taxon>Nematoda</taxon>
        <taxon>Chromadorea</taxon>
        <taxon>Rhabditida</taxon>
        <taxon>Tylenchina</taxon>
        <taxon>Tylenchomorpha</taxon>
        <taxon>Tylenchoidea</taxon>
        <taxon>Heteroderidae</taxon>
        <taxon>Heteroderinae</taxon>
        <taxon>Heterodera</taxon>
    </lineage>
</organism>
<dbReference type="EMBL" id="JBICCN010000056">
    <property type="protein sequence ID" value="KAL3097152.1"/>
    <property type="molecule type" value="Genomic_DNA"/>
</dbReference>
<dbReference type="PANTHER" id="PTHR47330">
    <property type="entry name" value="POLY(U)-BINDING-SPLICING FACTOR PUF60-B-RELATED"/>
    <property type="match status" value="1"/>
</dbReference>
<dbReference type="Pfam" id="PF00076">
    <property type="entry name" value="RRM_1"/>
    <property type="match status" value="1"/>
</dbReference>
<evidence type="ECO:0000313" key="2">
    <source>
        <dbReference type="EMBL" id="KAL3097152.1"/>
    </source>
</evidence>
<accession>A0ABD2K2Q9</accession>
<proteinExistence type="predicted"/>
<dbReference type="PANTHER" id="PTHR47330:SF1">
    <property type="entry name" value="POLY(U)-BINDING-SPLICING FACTOR PUF60"/>
    <property type="match status" value="1"/>
</dbReference>
<dbReference type="InterPro" id="IPR051974">
    <property type="entry name" value="PUF60_regulator"/>
</dbReference>
<sequence length="246" mass="27240">MNLNSSEKLDSEGTMAVLNAISDGTIAASNAISDGIMAASNGTSTQSFEAENSFGKTFCRHWCHKRRHKSLASDWAKLRSSQLDDLHRAEQYAMDQSIKYVMQKQQASANCNTNHKGFCFYRVRAARGGIQFRAADTMNGRMFGGRNIKVVAAVGRQDTMPQAQADHRLWGDERGPPQYNRVYVSSVGTPPDISEQDVAPHRGFGFLEFKTANSVKEAVEGMNGFDLGGQFLQGWGSRVWRHPDVN</sequence>
<feature type="domain" description="RRM" evidence="1">
    <location>
        <begin position="199"/>
        <end position="232"/>
    </location>
</feature>
<dbReference type="AlphaFoldDB" id="A0ABD2K2Q9"/>
<dbReference type="InterPro" id="IPR035979">
    <property type="entry name" value="RBD_domain_sf"/>
</dbReference>
<dbReference type="SUPFAM" id="SSF54928">
    <property type="entry name" value="RNA-binding domain, RBD"/>
    <property type="match status" value="1"/>
</dbReference>